<accession>A0A0K2U5H9</accession>
<organism evidence="1">
    <name type="scientific">Lepeophtheirus salmonis</name>
    <name type="common">Salmon louse</name>
    <name type="synonym">Caligus salmonis</name>
    <dbReference type="NCBI Taxonomy" id="72036"/>
    <lineage>
        <taxon>Eukaryota</taxon>
        <taxon>Metazoa</taxon>
        <taxon>Ecdysozoa</taxon>
        <taxon>Arthropoda</taxon>
        <taxon>Crustacea</taxon>
        <taxon>Multicrustacea</taxon>
        <taxon>Hexanauplia</taxon>
        <taxon>Copepoda</taxon>
        <taxon>Siphonostomatoida</taxon>
        <taxon>Caligidae</taxon>
        <taxon>Lepeophtheirus</taxon>
    </lineage>
</organism>
<sequence>MYFLKGVHSPCIYSDPWFIKQIEFIFGVNKI</sequence>
<evidence type="ECO:0000313" key="1">
    <source>
        <dbReference type="EMBL" id="CDW32961.1"/>
    </source>
</evidence>
<dbReference type="AlphaFoldDB" id="A0A0K2U5H9"/>
<name>A0A0K2U5H9_LEPSM</name>
<feature type="non-terminal residue" evidence="1">
    <location>
        <position position="31"/>
    </location>
</feature>
<reference evidence="1" key="1">
    <citation type="submission" date="2014-05" db="EMBL/GenBank/DDBJ databases">
        <authorList>
            <person name="Chronopoulou M."/>
        </authorList>
    </citation>
    <scope>NUCLEOTIDE SEQUENCE</scope>
    <source>
        <tissue evidence="1">Whole organism</tissue>
    </source>
</reference>
<dbReference type="EMBL" id="HACA01015600">
    <property type="protein sequence ID" value="CDW32961.1"/>
    <property type="molecule type" value="Transcribed_RNA"/>
</dbReference>
<protein>
    <submittedName>
        <fullName evidence="1">Uncharacterized protein</fullName>
    </submittedName>
</protein>
<proteinExistence type="predicted"/>